<keyword evidence="3 6" id="KW-1133">Transmembrane helix</keyword>
<evidence type="ECO:0000256" key="4">
    <source>
        <dbReference type="ARBA" id="ARBA00023136"/>
    </source>
</evidence>
<feature type="domain" description="Methylamine utilisation protein MauE" evidence="7">
    <location>
        <begin position="1"/>
        <end position="134"/>
    </location>
</feature>
<feature type="transmembrane region" description="Helical" evidence="6">
    <location>
        <begin position="6"/>
        <end position="22"/>
    </location>
</feature>
<evidence type="ECO:0000313" key="9">
    <source>
        <dbReference type="Proteomes" id="UP001142374"/>
    </source>
</evidence>
<evidence type="ECO:0000256" key="5">
    <source>
        <dbReference type="SAM" id="MobiDB-lite"/>
    </source>
</evidence>
<evidence type="ECO:0000256" key="6">
    <source>
        <dbReference type="SAM" id="Phobius"/>
    </source>
</evidence>
<dbReference type="Proteomes" id="UP001142374">
    <property type="component" value="Unassembled WGS sequence"/>
</dbReference>
<feature type="compositionally biased region" description="Low complexity" evidence="5">
    <location>
        <begin position="196"/>
        <end position="207"/>
    </location>
</feature>
<comment type="subcellular location">
    <subcellularLocation>
        <location evidence="1">Membrane</location>
        <topology evidence="1">Multi-pass membrane protein</topology>
    </subcellularLocation>
</comment>
<protein>
    <recommendedName>
        <fullName evidence="7">Methylamine utilisation protein MauE domain-containing protein</fullName>
    </recommendedName>
</protein>
<evidence type="ECO:0000256" key="3">
    <source>
        <dbReference type="ARBA" id="ARBA00022989"/>
    </source>
</evidence>
<feature type="transmembrane region" description="Helical" evidence="6">
    <location>
        <begin position="74"/>
        <end position="96"/>
    </location>
</feature>
<proteinExistence type="predicted"/>
<evidence type="ECO:0000259" key="7">
    <source>
        <dbReference type="Pfam" id="PF07291"/>
    </source>
</evidence>
<reference evidence="8" key="1">
    <citation type="submission" date="2022-06" db="EMBL/GenBank/DDBJ databases">
        <title>WGS of actinobacteria.</title>
        <authorList>
            <person name="Thawai C."/>
        </authorList>
    </citation>
    <scope>NUCLEOTIDE SEQUENCE</scope>
    <source>
        <strain evidence="8">AA8</strain>
    </source>
</reference>
<evidence type="ECO:0000256" key="2">
    <source>
        <dbReference type="ARBA" id="ARBA00022692"/>
    </source>
</evidence>
<dbReference type="GO" id="GO:0030416">
    <property type="term" value="P:methylamine metabolic process"/>
    <property type="evidence" value="ECO:0007669"/>
    <property type="project" value="InterPro"/>
</dbReference>
<gene>
    <name evidence="8" type="ORF">NQU55_18320</name>
</gene>
<dbReference type="AlphaFoldDB" id="A0A9X2RM96"/>
<evidence type="ECO:0000256" key="1">
    <source>
        <dbReference type="ARBA" id="ARBA00004141"/>
    </source>
</evidence>
<dbReference type="Pfam" id="PF07291">
    <property type="entry name" value="MauE"/>
    <property type="match status" value="1"/>
</dbReference>
<name>A0A9X2RM96_9ACTN</name>
<dbReference type="InterPro" id="IPR009908">
    <property type="entry name" value="Methylamine_util_MauE"/>
</dbReference>
<sequence>MGYLAIGIHCLIGVVFFASSLGKSAGRKAFDRFVVSVEGMRIMPSRRARSVARAVVAAECAVCVSLAVPVTAATVAGLVTAAGLLTVFTAAIAVSVRRGVRTPCRCFGASASPLGPGHIVRNLALTAAAVTGAAAVAAPGATAPGGTAVAVLGGLLLGGLVAALDDILDLFRPVGGAPGPAPRPVVAADSRPIPNRSRPGSRPAPSRLRTDSK</sequence>
<dbReference type="RefSeq" id="WP_168096654.1">
    <property type="nucleotide sequence ID" value="NZ_JAATER010000743.1"/>
</dbReference>
<dbReference type="EMBL" id="JANIID010000015">
    <property type="protein sequence ID" value="MCQ8771702.1"/>
    <property type="molecule type" value="Genomic_DNA"/>
</dbReference>
<feature type="region of interest" description="Disordered" evidence="5">
    <location>
        <begin position="176"/>
        <end position="213"/>
    </location>
</feature>
<accession>A0A9X2RM96</accession>
<comment type="caution">
    <text evidence="8">The sequence shown here is derived from an EMBL/GenBank/DDBJ whole genome shotgun (WGS) entry which is preliminary data.</text>
</comment>
<keyword evidence="9" id="KW-1185">Reference proteome</keyword>
<dbReference type="GO" id="GO:0016020">
    <property type="term" value="C:membrane"/>
    <property type="evidence" value="ECO:0007669"/>
    <property type="project" value="UniProtKB-SubCell"/>
</dbReference>
<evidence type="ECO:0000313" key="8">
    <source>
        <dbReference type="EMBL" id="MCQ8771702.1"/>
    </source>
</evidence>
<keyword evidence="2 6" id="KW-0812">Transmembrane</keyword>
<organism evidence="8 9">
    <name type="scientific">Streptomyces telluris</name>
    <dbReference type="NCBI Taxonomy" id="2720021"/>
    <lineage>
        <taxon>Bacteria</taxon>
        <taxon>Bacillati</taxon>
        <taxon>Actinomycetota</taxon>
        <taxon>Actinomycetes</taxon>
        <taxon>Kitasatosporales</taxon>
        <taxon>Streptomycetaceae</taxon>
        <taxon>Streptomyces</taxon>
    </lineage>
</organism>
<feature type="transmembrane region" description="Helical" evidence="6">
    <location>
        <begin position="50"/>
        <end position="68"/>
    </location>
</feature>
<keyword evidence="4 6" id="KW-0472">Membrane</keyword>